<keyword evidence="2" id="KW-0238">DNA-binding</keyword>
<name>X6MKJ3_RETFI</name>
<feature type="compositionally biased region" description="Basic and acidic residues" evidence="1">
    <location>
        <begin position="232"/>
        <end position="252"/>
    </location>
</feature>
<protein>
    <submittedName>
        <fullName evidence="2">MYB DNA-binding domain protein</fullName>
    </submittedName>
</protein>
<evidence type="ECO:0000313" key="3">
    <source>
        <dbReference type="Proteomes" id="UP000023152"/>
    </source>
</evidence>
<dbReference type="Proteomes" id="UP000023152">
    <property type="component" value="Unassembled WGS sequence"/>
</dbReference>
<gene>
    <name evidence="2" type="ORF">RFI_22836</name>
</gene>
<feature type="region of interest" description="Disordered" evidence="1">
    <location>
        <begin position="167"/>
        <end position="196"/>
    </location>
</feature>
<dbReference type="Gene3D" id="1.10.238.10">
    <property type="entry name" value="EF-hand"/>
    <property type="match status" value="1"/>
</dbReference>
<proteinExistence type="predicted"/>
<dbReference type="GO" id="GO:0003677">
    <property type="term" value="F:DNA binding"/>
    <property type="evidence" value="ECO:0007669"/>
    <property type="project" value="UniProtKB-KW"/>
</dbReference>
<dbReference type="SUPFAM" id="SSF47473">
    <property type="entry name" value="EF-hand"/>
    <property type="match status" value="1"/>
</dbReference>
<feature type="region of interest" description="Disordered" evidence="1">
    <location>
        <begin position="232"/>
        <end position="293"/>
    </location>
</feature>
<evidence type="ECO:0000313" key="2">
    <source>
        <dbReference type="EMBL" id="ETO14533.1"/>
    </source>
</evidence>
<reference evidence="2 3" key="1">
    <citation type="journal article" date="2013" name="Curr. Biol.">
        <title>The Genome of the Foraminiferan Reticulomyxa filosa.</title>
        <authorList>
            <person name="Glockner G."/>
            <person name="Hulsmann N."/>
            <person name="Schleicher M."/>
            <person name="Noegel A.A."/>
            <person name="Eichinger L."/>
            <person name="Gallinger C."/>
            <person name="Pawlowski J."/>
            <person name="Sierra R."/>
            <person name="Euteneuer U."/>
            <person name="Pillet L."/>
            <person name="Moustafa A."/>
            <person name="Platzer M."/>
            <person name="Groth M."/>
            <person name="Szafranski K."/>
            <person name="Schliwa M."/>
        </authorList>
    </citation>
    <scope>NUCLEOTIDE SEQUENCE [LARGE SCALE GENOMIC DNA]</scope>
</reference>
<dbReference type="EMBL" id="ASPP01019986">
    <property type="protein sequence ID" value="ETO14533.1"/>
    <property type="molecule type" value="Genomic_DNA"/>
</dbReference>
<evidence type="ECO:0000256" key="1">
    <source>
        <dbReference type="SAM" id="MobiDB-lite"/>
    </source>
</evidence>
<comment type="caution">
    <text evidence="2">The sequence shown here is derived from an EMBL/GenBank/DDBJ whole genome shotgun (WGS) entry which is preliminary data.</text>
</comment>
<organism evidence="2 3">
    <name type="scientific">Reticulomyxa filosa</name>
    <dbReference type="NCBI Taxonomy" id="46433"/>
    <lineage>
        <taxon>Eukaryota</taxon>
        <taxon>Sar</taxon>
        <taxon>Rhizaria</taxon>
        <taxon>Retaria</taxon>
        <taxon>Foraminifera</taxon>
        <taxon>Monothalamids</taxon>
        <taxon>Reticulomyxidae</taxon>
        <taxon>Reticulomyxa</taxon>
    </lineage>
</organism>
<sequence>MRGTVERIFVDDEGEWLEIRYGTNLVKEIPRNSTDIRPLRARFMNHFTFSKDHINRMMATWEDVDMEGTRHLDAILLDAVLRAFGLHLKVDELERVLGWIDIDNREAITADQFLAWMTSPVETLEQRDMQKRIFEAIDRTVRGELASISPQFSEHEKKSKSKLAILYNKGDDDDDDDDNDDDDDGNNNSNIYGSKTSEKVNGIGVSITSRFRPAPSPTAYASIALDQIDEAKHMESSSHDWSETHANRDNEKSGGNAIGSKLGQEHARGNDKGTMPSADSTTTSRETARSEMESSAIVMAEFSDKEDENEEDGDTVGELPSFHRAISQPQEGNQLTNLAWKLEVFNLLLLQITKLGLYGSYLKIVPTDEQHQYTPNVKQDKIEVEDKHLRRLMKDVQVYMKTRVEKAGVEGIRIYDLGQFVHKKFETFDRSNYLKGKEARFSDFVHLTPGLVVLQIEDGTGILDRIVVTEEIAKKINLKQKLEFVMAMLCDKTKITNDLTLISESNHDRHGRRLSVSEKLLNVQDFGARMNALGANFTDLERDELFWAVAGNHAHLVSQRDIGRYFGEMVDDLPKATETVLEALPRVISVKKIEKKIIYTHIYIYINTYIHIYIHFNHSTFIFIDSLSLMSFVLFKWDKQLARLKYRREPLWRNYIIKQCRKRWNNVMLVTVLDRRTRMRQMDMIIIPRTNSPHGEDLLSVQRSFHYMCHVLNKLQYSTVVKKLDHGADKFAYSCITDSPNVRSFPEMLLESRIRRIAYTEHFVAQVVGSLMETILFCHKHNCVNLNLNVGLCHFFFFIFIIKRRC</sequence>
<keyword evidence="3" id="KW-1185">Reference proteome</keyword>
<feature type="compositionally biased region" description="Acidic residues" evidence="1">
    <location>
        <begin position="171"/>
        <end position="185"/>
    </location>
</feature>
<dbReference type="InterPro" id="IPR011992">
    <property type="entry name" value="EF-hand-dom_pair"/>
</dbReference>
<dbReference type="AlphaFoldDB" id="X6MKJ3"/>
<accession>X6MKJ3</accession>